<dbReference type="PRINTS" id="PR00463">
    <property type="entry name" value="EP450I"/>
</dbReference>
<evidence type="ECO:0000256" key="1">
    <source>
        <dbReference type="ARBA" id="ARBA00001971"/>
    </source>
</evidence>
<gene>
    <name evidence="10" type="ORF">Z520_04430</name>
</gene>
<dbReference type="GO" id="GO:0020037">
    <property type="term" value="F:heme binding"/>
    <property type="evidence" value="ECO:0007669"/>
    <property type="project" value="InterPro"/>
</dbReference>
<feature type="transmembrane region" description="Helical" evidence="9">
    <location>
        <begin position="20"/>
        <end position="41"/>
    </location>
</feature>
<dbReference type="CDD" id="cd11060">
    <property type="entry name" value="CYP57A1-like"/>
    <property type="match status" value="1"/>
</dbReference>
<dbReference type="GeneID" id="27710176"/>
<evidence type="ECO:0000256" key="8">
    <source>
        <dbReference type="RuleBase" id="RU000461"/>
    </source>
</evidence>
<dbReference type="FunFam" id="1.10.630.10:FF:000050">
    <property type="entry name" value="Cytochrome P450 monooxygenase"/>
    <property type="match status" value="1"/>
</dbReference>
<keyword evidence="4 8" id="KW-0560">Oxidoreductase</keyword>
<comment type="similarity">
    <text evidence="2 8">Belongs to the cytochrome P450 family.</text>
</comment>
<dbReference type="SUPFAM" id="SSF48264">
    <property type="entry name" value="Cytochrome P450"/>
    <property type="match status" value="1"/>
</dbReference>
<dbReference type="InterPro" id="IPR001128">
    <property type="entry name" value="Cyt_P450"/>
</dbReference>
<dbReference type="GO" id="GO:0005506">
    <property type="term" value="F:iron ion binding"/>
    <property type="evidence" value="ECO:0007669"/>
    <property type="project" value="InterPro"/>
</dbReference>
<dbReference type="PRINTS" id="PR00385">
    <property type="entry name" value="P450"/>
</dbReference>
<dbReference type="Pfam" id="PF00067">
    <property type="entry name" value="p450"/>
    <property type="match status" value="1"/>
</dbReference>
<dbReference type="GO" id="GO:0016705">
    <property type="term" value="F:oxidoreductase activity, acting on paired donors, with incorporation or reduction of molecular oxygen"/>
    <property type="evidence" value="ECO:0007669"/>
    <property type="project" value="InterPro"/>
</dbReference>
<evidence type="ECO:0000256" key="3">
    <source>
        <dbReference type="ARBA" id="ARBA00022723"/>
    </source>
</evidence>
<keyword evidence="6 8" id="KW-0503">Monooxygenase</keyword>
<dbReference type="EMBL" id="KN848068">
    <property type="protein sequence ID" value="KIX99794.1"/>
    <property type="molecule type" value="Genomic_DNA"/>
</dbReference>
<dbReference type="PANTHER" id="PTHR24305">
    <property type="entry name" value="CYTOCHROME P450"/>
    <property type="match status" value="1"/>
</dbReference>
<keyword evidence="9" id="KW-0812">Transmembrane</keyword>
<protein>
    <recommendedName>
        <fullName evidence="12">Cytochrome P450 oxidoreductase</fullName>
    </recommendedName>
</protein>
<dbReference type="Gene3D" id="1.10.630.10">
    <property type="entry name" value="Cytochrome P450"/>
    <property type="match status" value="1"/>
</dbReference>
<evidence type="ECO:0000256" key="5">
    <source>
        <dbReference type="ARBA" id="ARBA00023004"/>
    </source>
</evidence>
<accession>A0A0D2K9E1</accession>
<dbReference type="VEuPathDB" id="FungiDB:Z520_04430"/>
<keyword evidence="9" id="KW-1133">Transmembrane helix</keyword>
<proteinExistence type="inferred from homology"/>
<dbReference type="OrthoDB" id="3934656at2759"/>
<dbReference type="Proteomes" id="UP000053411">
    <property type="component" value="Unassembled WGS sequence"/>
</dbReference>
<name>A0A0D2K9E1_9EURO</name>
<dbReference type="STRING" id="1442371.A0A0D2K9E1"/>
<keyword evidence="11" id="KW-1185">Reference proteome</keyword>
<evidence type="ECO:0000256" key="2">
    <source>
        <dbReference type="ARBA" id="ARBA00010617"/>
    </source>
</evidence>
<keyword evidence="5 7" id="KW-0408">Iron</keyword>
<comment type="cofactor">
    <cofactor evidence="1 7">
        <name>heme</name>
        <dbReference type="ChEBI" id="CHEBI:30413"/>
    </cofactor>
</comment>
<feature type="binding site" description="axial binding residue" evidence="7">
    <location>
        <position position="458"/>
    </location>
    <ligand>
        <name>heme</name>
        <dbReference type="ChEBI" id="CHEBI:30413"/>
    </ligand>
    <ligandPart>
        <name>Fe</name>
        <dbReference type="ChEBI" id="CHEBI:18248"/>
    </ligandPart>
</feature>
<dbReference type="InterPro" id="IPR036396">
    <property type="entry name" value="Cyt_P450_sf"/>
</dbReference>
<dbReference type="PROSITE" id="PS00086">
    <property type="entry name" value="CYTOCHROME_P450"/>
    <property type="match status" value="1"/>
</dbReference>
<sequence length="515" mass="58046">MKVEHNPSSPAGHSLVAQALAFLKGNLLLLAVVSLVIRCLYKRYASPLRDVPGPWLASCSRLWKVWSTYNGHTELDHIALHKKYGPVVRTAPNEVSFGTCNAAKDIFAVGKGFHKTMFYSVFPPKHAPDIFTEVREWKHAQMKRYAVTPYSLAQMQKRSEPIEGMIKLLMEHLENYATANKRVCNLGNLLHYFAFDVLGEVAFSRQFGFLEQEVDIEGSIKNIDDVQWYDGIVGHIAEYDILLRNNPVRPYLGLQMKPTTMTKIAVAELEKRKQKDGTYDSAGIDLLAELLRAHEANPEKFSVNDVFSIAHGAVFAGSDSTASTMQSFFYLVLNAPKVYANLCQEIDQAQKAGKLSEIVTYAEAQALPYFQACLKEAMRVRPAVGLGIYRKTPPEGVEIDGKFYPGGIEVAVNGWVLHRDASIFGDDCNEFRPERWFERDAKLMGSHLYQFGGGSHLCIGRNLALFEMNKTLIQILREYDVTLVHPGRPLAYHSTFFVVQEGLEVYLRKRSEKVQ</sequence>
<evidence type="ECO:0000313" key="10">
    <source>
        <dbReference type="EMBL" id="KIX99794.1"/>
    </source>
</evidence>
<dbReference type="InterPro" id="IPR050121">
    <property type="entry name" value="Cytochrome_P450_monoxygenase"/>
</dbReference>
<evidence type="ECO:0000256" key="4">
    <source>
        <dbReference type="ARBA" id="ARBA00023002"/>
    </source>
</evidence>
<organism evidence="10 11">
    <name type="scientific">Fonsecaea multimorphosa CBS 102226</name>
    <dbReference type="NCBI Taxonomy" id="1442371"/>
    <lineage>
        <taxon>Eukaryota</taxon>
        <taxon>Fungi</taxon>
        <taxon>Dikarya</taxon>
        <taxon>Ascomycota</taxon>
        <taxon>Pezizomycotina</taxon>
        <taxon>Eurotiomycetes</taxon>
        <taxon>Chaetothyriomycetidae</taxon>
        <taxon>Chaetothyriales</taxon>
        <taxon>Herpotrichiellaceae</taxon>
        <taxon>Fonsecaea</taxon>
    </lineage>
</organism>
<keyword evidence="9" id="KW-0472">Membrane</keyword>
<dbReference type="GO" id="GO:0004497">
    <property type="term" value="F:monooxygenase activity"/>
    <property type="evidence" value="ECO:0007669"/>
    <property type="project" value="UniProtKB-KW"/>
</dbReference>
<evidence type="ECO:0000256" key="9">
    <source>
        <dbReference type="SAM" id="Phobius"/>
    </source>
</evidence>
<dbReference type="RefSeq" id="XP_016633917.1">
    <property type="nucleotide sequence ID" value="XM_016774937.1"/>
</dbReference>
<evidence type="ECO:0008006" key="12">
    <source>
        <dbReference type="Google" id="ProtNLM"/>
    </source>
</evidence>
<evidence type="ECO:0000256" key="6">
    <source>
        <dbReference type="ARBA" id="ARBA00023033"/>
    </source>
</evidence>
<dbReference type="PANTHER" id="PTHR24305:SF232">
    <property type="entry name" value="P450, PUTATIVE (EUROFUNG)-RELATED"/>
    <property type="match status" value="1"/>
</dbReference>
<keyword evidence="7 8" id="KW-0349">Heme</keyword>
<evidence type="ECO:0000313" key="11">
    <source>
        <dbReference type="Proteomes" id="UP000053411"/>
    </source>
</evidence>
<dbReference type="AlphaFoldDB" id="A0A0D2K9E1"/>
<dbReference type="InterPro" id="IPR017972">
    <property type="entry name" value="Cyt_P450_CS"/>
</dbReference>
<keyword evidence="3 7" id="KW-0479">Metal-binding</keyword>
<dbReference type="InterPro" id="IPR002401">
    <property type="entry name" value="Cyt_P450_E_grp-I"/>
</dbReference>
<evidence type="ECO:0000256" key="7">
    <source>
        <dbReference type="PIRSR" id="PIRSR602401-1"/>
    </source>
</evidence>
<reference evidence="10 11" key="1">
    <citation type="submission" date="2015-01" db="EMBL/GenBank/DDBJ databases">
        <title>The Genome Sequence of Fonsecaea multimorphosa CBS 102226.</title>
        <authorList>
            <consortium name="The Broad Institute Genomics Platform"/>
            <person name="Cuomo C."/>
            <person name="de Hoog S."/>
            <person name="Gorbushina A."/>
            <person name="Stielow B."/>
            <person name="Teixiera M."/>
            <person name="Abouelleil A."/>
            <person name="Chapman S.B."/>
            <person name="Priest M."/>
            <person name="Young S.K."/>
            <person name="Wortman J."/>
            <person name="Nusbaum C."/>
            <person name="Birren B."/>
        </authorList>
    </citation>
    <scope>NUCLEOTIDE SEQUENCE [LARGE SCALE GENOMIC DNA]</scope>
    <source>
        <strain evidence="10 11">CBS 102226</strain>
    </source>
</reference>